<name>A0ABV2QKX2_9MICO</name>
<reference evidence="1 2" key="1">
    <citation type="submission" date="2024-06" db="EMBL/GenBank/DDBJ databases">
        <title>Sorghum-associated microbial communities from plants grown in Nebraska, USA.</title>
        <authorList>
            <person name="Schachtman D."/>
        </authorList>
    </citation>
    <scope>NUCLEOTIDE SEQUENCE [LARGE SCALE GENOMIC DNA]</scope>
    <source>
        <strain evidence="1 2">2857</strain>
    </source>
</reference>
<dbReference type="InterPro" id="IPR009200">
    <property type="entry name" value="DUF1269_membrane"/>
</dbReference>
<dbReference type="Proteomes" id="UP001549257">
    <property type="component" value="Unassembled WGS sequence"/>
</dbReference>
<dbReference type="EMBL" id="JBEPSJ010000001">
    <property type="protein sequence ID" value="MET4581696.1"/>
    <property type="molecule type" value="Genomic_DNA"/>
</dbReference>
<evidence type="ECO:0000313" key="1">
    <source>
        <dbReference type="EMBL" id="MET4581696.1"/>
    </source>
</evidence>
<dbReference type="Pfam" id="PF06897">
    <property type="entry name" value="DUF1269"/>
    <property type="match status" value="1"/>
</dbReference>
<proteinExistence type="predicted"/>
<gene>
    <name evidence="1" type="ORF">ABIE21_001186</name>
</gene>
<comment type="caution">
    <text evidence="1">The sequence shown here is derived from an EMBL/GenBank/DDBJ whole genome shotgun (WGS) entry which is preliminary data.</text>
</comment>
<keyword evidence="2" id="KW-1185">Reference proteome</keyword>
<evidence type="ECO:0000313" key="2">
    <source>
        <dbReference type="Proteomes" id="UP001549257"/>
    </source>
</evidence>
<sequence length="186" mass="19440">MNRAPASSMVVSAATGAATRKARKMASTLSVWKFETADGADEAEKILLDLQKQNLVTVVDAAVVSWDPDAKKPKTRQLNSTTGAGALGGSFWGLLFGLIFFVPLLGAAIGAAAGALAGSLVDVGIDDSFIKGVREKVTPGTSALFVMTTGVVVDRVADAFSDVKAHLIETNLSRDEEAKLREVFGE</sequence>
<accession>A0ABV2QKX2</accession>
<organism evidence="1 2">
    <name type="scientific">Conyzicola nivalis</name>
    <dbReference type="NCBI Taxonomy" id="1477021"/>
    <lineage>
        <taxon>Bacteria</taxon>
        <taxon>Bacillati</taxon>
        <taxon>Actinomycetota</taxon>
        <taxon>Actinomycetes</taxon>
        <taxon>Micrococcales</taxon>
        <taxon>Microbacteriaceae</taxon>
        <taxon>Conyzicola</taxon>
    </lineage>
</organism>
<protein>
    <submittedName>
        <fullName evidence="1">Membrane protein</fullName>
    </submittedName>
</protein>